<proteinExistence type="predicted"/>
<reference evidence="1 2" key="1">
    <citation type="submission" date="2017-08" db="EMBL/GenBank/DDBJ databases">
        <title>Virgibacillus indicus sp. nov. and Virgibacillus profoundi sp. nov, two moderately halophilic bacteria isolated from marine sediment by using the Microfluidic Streak Plate.</title>
        <authorList>
            <person name="Xu B."/>
            <person name="Hu B."/>
            <person name="Wang J."/>
            <person name="Zhu Y."/>
            <person name="Huang L."/>
            <person name="Du W."/>
            <person name="Huang Y."/>
        </authorList>
    </citation>
    <scope>NUCLEOTIDE SEQUENCE [LARGE SCALE GENOMIC DNA]</scope>
    <source>
        <strain evidence="1 2">IO3-P2-C2</strain>
    </source>
</reference>
<protein>
    <recommendedName>
        <fullName evidence="3">DUF2071 domain-containing protein</fullName>
    </recommendedName>
</protein>
<dbReference type="PANTHER" id="PTHR39186">
    <property type="entry name" value="DUF2071 FAMILY PROTEIN"/>
    <property type="match status" value="1"/>
</dbReference>
<accession>A0A265N8D6</accession>
<dbReference type="OrthoDB" id="150993at2"/>
<organism evidence="1 2">
    <name type="scientific">Virgibacillus indicus</name>
    <dbReference type="NCBI Taxonomy" id="2024554"/>
    <lineage>
        <taxon>Bacteria</taxon>
        <taxon>Bacillati</taxon>
        <taxon>Bacillota</taxon>
        <taxon>Bacilli</taxon>
        <taxon>Bacillales</taxon>
        <taxon>Bacillaceae</taxon>
        <taxon>Virgibacillus</taxon>
    </lineage>
</organism>
<dbReference type="SUPFAM" id="SSF160104">
    <property type="entry name" value="Acetoacetate decarboxylase-like"/>
    <property type="match status" value="1"/>
</dbReference>
<gene>
    <name evidence="1" type="ORF">CIL03_13275</name>
</gene>
<dbReference type="AlphaFoldDB" id="A0A265N8D6"/>
<evidence type="ECO:0000313" key="1">
    <source>
        <dbReference type="EMBL" id="OZU88097.1"/>
    </source>
</evidence>
<dbReference type="Gene3D" id="2.40.400.10">
    <property type="entry name" value="Acetoacetate decarboxylase-like"/>
    <property type="match status" value="1"/>
</dbReference>
<comment type="caution">
    <text evidence="1">The sequence shown here is derived from an EMBL/GenBank/DDBJ whole genome shotgun (WGS) entry which is preliminary data.</text>
</comment>
<dbReference type="Proteomes" id="UP000216498">
    <property type="component" value="Unassembled WGS sequence"/>
</dbReference>
<keyword evidence="2" id="KW-1185">Reference proteome</keyword>
<evidence type="ECO:0000313" key="2">
    <source>
        <dbReference type="Proteomes" id="UP000216498"/>
    </source>
</evidence>
<name>A0A265N8D6_9BACI</name>
<sequence length="260" mass="31094">MMKLILKQSHDRRQSMYKDILRHKDHREYQLPQGPWIMMQKWEHLLFMHFPVKEDLIERHLPPELELDTYDGNAWISIIPFKVRAMRMRKMPQLPYFGYFLELNVRTYVKKDGIAGVYFFSLDASKLHAAAGGRIATLPYYYAKMNLKKKQDEIIFSSMRKGKSEVGFMANYHPVGDTYHPDKGSLDYWLMERYFLYSYRNGTLFRGDIHHKKWEVQRAEANVKKQTMTPFLGGNSYTAKPMLHYVQSKQALFWMIKRNF</sequence>
<dbReference type="InterPro" id="IPR023375">
    <property type="entry name" value="ADC_dom_sf"/>
</dbReference>
<dbReference type="InterPro" id="IPR018644">
    <property type="entry name" value="DUF2071"/>
</dbReference>
<dbReference type="Pfam" id="PF09844">
    <property type="entry name" value="DUF2071"/>
    <property type="match status" value="1"/>
</dbReference>
<dbReference type="EMBL" id="NPMS01000006">
    <property type="protein sequence ID" value="OZU88097.1"/>
    <property type="molecule type" value="Genomic_DNA"/>
</dbReference>
<evidence type="ECO:0008006" key="3">
    <source>
        <dbReference type="Google" id="ProtNLM"/>
    </source>
</evidence>
<dbReference type="PANTHER" id="PTHR39186:SF1">
    <property type="entry name" value="DUF2071 DOMAIN-CONTAINING PROTEIN"/>
    <property type="match status" value="1"/>
</dbReference>